<sequence>MGKLFVEGSLVGDVYVNYAIKAAVSFVHHPRWPEERAVPDDSIKQVTWFDDLDDALHLARCSRRVYRTFNPSNIRLRIFRSIIRNADHHALEPDLFILVGLNERFALYDESPAPRGLSYRKEFFQQHRAVRNLSAAAIWEVISYSLARWQASEERWEGEDPLPPPVGCTCDVFQELNGTERQRSYQRFYKALTAHWAMVEMLWVARVAAYHSPDLRDEAHARIWDLFTNTTRSLQEKIDIVEGQREEVIPDYRLGDETEDWQYFVQSVLEFLRPPHILELLILSTWSSNHTWKVDRPTYLRRLGFFDTRDGVVEHGDQVCFEEAVFPVSIWGKDVENELRRLVQTEATVAGESQSDLVSKWEWYRNVTWAQKERGRLLFRNEDPQAILDRIRDIYPD</sequence>
<accession>A0A8H4GRW2</accession>
<comment type="caution">
    <text evidence="1">The sequence shown here is derived from an EMBL/GenBank/DDBJ whole genome shotgun (WGS) entry which is preliminary data.</text>
</comment>
<proteinExistence type="predicted"/>
<name>A0A8H4GRW2_9EURO</name>
<reference evidence="1" key="1">
    <citation type="journal article" date="2020" name="bioRxiv">
        <title>Genomic and phenotypic heterogeneity of clinical isolates of the human pathogens Aspergillus fumigatus, Aspergillus lentulus and Aspergillus fumigatiaffinis.</title>
        <authorList>
            <person name="dos Santos R.A.C."/>
            <person name="Steenwyk J.L."/>
            <person name="Rivero-Menendez O."/>
            <person name="Mead M.E."/>
            <person name="Silva L.P."/>
            <person name="Bastos R.W."/>
            <person name="Alastruey-Izquierdo A."/>
            <person name="Goldman G.H."/>
            <person name="Rokas A."/>
        </authorList>
    </citation>
    <scope>NUCLEOTIDE SEQUENCE</scope>
    <source>
        <strain evidence="1">CNM-CM6805</strain>
    </source>
</reference>
<gene>
    <name evidence="1" type="ORF">CNMCM6805_003288</name>
</gene>
<reference evidence="1" key="2">
    <citation type="submission" date="2020-04" db="EMBL/GenBank/DDBJ databases">
        <authorList>
            <person name="Santos R.A.C."/>
            <person name="Steenwyk J.L."/>
            <person name="Rivero-Menendez O."/>
            <person name="Mead M.E."/>
            <person name="Silva L.P."/>
            <person name="Bastos R.W."/>
            <person name="Alastruey-Izquierdo A."/>
            <person name="Goldman G.H."/>
            <person name="Rokas A."/>
        </authorList>
    </citation>
    <scope>NUCLEOTIDE SEQUENCE</scope>
    <source>
        <strain evidence="1">CNM-CM6805</strain>
    </source>
</reference>
<evidence type="ECO:0000313" key="2">
    <source>
        <dbReference type="Proteomes" id="UP000653565"/>
    </source>
</evidence>
<evidence type="ECO:0000313" key="1">
    <source>
        <dbReference type="EMBL" id="KAF4227256.1"/>
    </source>
</evidence>
<organism evidence="1 2">
    <name type="scientific">Aspergillus fumigatiaffinis</name>
    <dbReference type="NCBI Taxonomy" id="340414"/>
    <lineage>
        <taxon>Eukaryota</taxon>
        <taxon>Fungi</taxon>
        <taxon>Dikarya</taxon>
        <taxon>Ascomycota</taxon>
        <taxon>Pezizomycotina</taxon>
        <taxon>Eurotiomycetes</taxon>
        <taxon>Eurotiomycetidae</taxon>
        <taxon>Eurotiales</taxon>
        <taxon>Aspergillaceae</taxon>
        <taxon>Aspergillus</taxon>
        <taxon>Aspergillus subgen. Fumigati</taxon>
    </lineage>
</organism>
<dbReference type="AlphaFoldDB" id="A0A8H4GRW2"/>
<keyword evidence="2" id="KW-1185">Reference proteome</keyword>
<dbReference type="Proteomes" id="UP000653565">
    <property type="component" value="Unassembled WGS sequence"/>
</dbReference>
<dbReference type="EMBL" id="JAAAPX010000192">
    <property type="protein sequence ID" value="KAF4227256.1"/>
    <property type="molecule type" value="Genomic_DNA"/>
</dbReference>
<evidence type="ECO:0008006" key="3">
    <source>
        <dbReference type="Google" id="ProtNLM"/>
    </source>
</evidence>
<protein>
    <recommendedName>
        <fullName evidence="3">F-box domain-containing protein</fullName>
    </recommendedName>
</protein>